<sequence length="38" mass="4119">MVDMAVEIKTSLSNAVWLNLASSIFAGVAFAAFFYFAD</sequence>
<feature type="transmembrane region" description="Helical" evidence="1">
    <location>
        <begin position="16"/>
        <end position="37"/>
    </location>
</feature>
<evidence type="ECO:0000256" key="1">
    <source>
        <dbReference type="SAM" id="Phobius"/>
    </source>
</evidence>
<dbReference type="AlphaFoldDB" id="A0A6J4NKX2"/>
<gene>
    <name evidence="2" type="ORF">AVDCRST_MAG74-1057</name>
</gene>
<keyword evidence="1" id="KW-0812">Transmembrane</keyword>
<dbReference type="EMBL" id="CADCUR010000075">
    <property type="protein sequence ID" value="CAA9390308.1"/>
    <property type="molecule type" value="Genomic_DNA"/>
</dbReference>
<accession>A0A6J4NKX2</accession>
<name>A0A6J4NKX2_9BACT</name>
<keyword evidence="1" id="KW-0472">Membrane</keyword>
<keyword evidence="1" id="KW-1133">Transmembrane helix</keyword>
<organism evidence="2">
    <name type="scientific">uncultured Pyrinomonadaceae bacterium</name>
    <dbReference type="NCBI Taxonomy" id="2283094"/>
    <lineage>
        <taxon>Bacteria</taxon>
        <taxon>Pseudomonadati</taxon>
        <taxon>Acidobacteriota</taxon>
        <taxon>Blastocatellia</taxon>
        <taxon>Blastocatellales</taxon>
        <taxon>Pyrinomonadaceae</taxon>
        <taxon>environmental samples</taxon>
    </lineage>
</organism>
<reference evidence="2" key="1">
    <citation type="submission" date="2020-02" db="EMBL/GenBank/DDBJ databases">
        <authorList>
            <person name="Meier V. D."/>
        </authorList>
    </citation>
    <scope>NUCLEOTIDE SEQUENCE</scope>
    <source>
        <strain evidence="2">AVDCRST_MAG74</strain>
    </source>
</reference>
<protein>
    <submittedName>
        <fullName evidence="2">Uncharacterized protein</fullName>
    </submittedName>
</protein>
<proteinExistence type="predicted"/>
<evidence type="ECO:0000313" key="2">
    <source>
        <dbReference type="EMBL" id="CAA9390308.1"/>
    </source>
</evidence>